<sequence>MPQSRASDTVYFNGSWWVCVFEREECGCLRTCQVVFGAEPSDAEFLQYIHEHGGNLHFGPPVSVVYGQEPNHSNPKRLKRLAAKEARRTGVSTKSQSALSLLQEQQKQDRKSAVRNARDEKKAVQRRLRIAKRVKKHRGR</sequence>
<name>A0A087E3W9_9BIFI</name>
<feature type="compositionally biased region" description="Low complexity" evidence="1">
    <location>
        <begin position="95"/>
        <end position="105"/>
    </location>
</feature>
<evidence type="ECO:0008006" key="4">
    <source>
        <dbReference type="Google" id="ProtNLM"/>
    </source>
</evidence>
<accession>A0A087E3W9</accession>
<dbReference type="EMBL" id="JGZR01000008">
    <property type="protein sequence ID" value="KFJ02470.1"/>
    <property type="molecule type" value="Genomic_DNA"/>
</dbReference>
<proteinExistence type="predicted"/>
<feature type="compositionally biased region" description="Basic and acidic residues" evidence="1">
    <location>
        <begin position="106"/>
        <end position="123"/>
    </location>
</feature>
<evidence type="ECO:0000313" key="2">
    <source>
        <dbReference type="EMBL" id="KFJ02470.1"/>
    </source>
</evidence>
<dbReference type="InterPro" id="IPR016787">
    <property type="entry name" value="UCP021328"/>
</dbReference>
<dbReference type="RefSeq" id="WP_024464237.1">
    <property type="nucleotide sequence ID" value="NZ_CP062939.1"/>
</dbReference>
<reference evidence="2 3" key="1">
    <citation type="submission" date="2014-03" db="EMBL/GenBank/DDBJ databases">
        <title>Genomics of Bifidobacteria.</title>
        <authorList>
            <person name="Ventura M."/>
            <person name="Milani C."/>
            <person name="Lugli G.A."/>
        </authorList>
    </citation>
    <scope>NUCLEOTIDE SEQUENCE [LARGE SCALE GENOMIC DNA]</scope>
    <source>
        <strain evidence="2 3">LMG 11597</strain>
    </source>
</reference>
<keyword evidence="3" id="KW-1185">Reference proteome</keyword>
<dbReference type="Proteomes" id="UP000029055">
    <property type="component" value="Unassembled WGS sequence"/>
</dbReference>
<dbReference type="PIRSF" id="PIRSF021328">
    <property type="entry name" value="UCP021328"/>
    <property type="match status" value="1"/>
</dbReference>
<evidence type="ECO:0000313" key="3">
    <source>
        <dbReference type="Proteomes" id="UP000029055"/>
    </source>
</evidence>
<feature type="compositionally biased region" description="Basic residues" evidence="1">
    <location>
        <begin position="124"/>
        <end position="140"/>
    </location>
</feature>
<protein>
    <recommendedName>
        <fullName evidence="4">DUF2992 family protein</fullName>
    </recommendedName>
</protein>
<gene>
    <name evidence="2" type="ORF">BISU_1669</name>
</gene>
<dbReference type="AlphaFoldDB" id="A0A087E3W9"/>
<dbReference type="Pfam" id="PF11208">
    <property type="entry name" value="DUF2992"/>
    <property type="match status" value="1"/>
</dbReference>
<organism evidence="2 3">
    <name type="scientific">Bifidobacterium subtile</name>
    <dbReference type="NCBI Taxonomy" id="77635"/>
    <lineage>
        <taxon>Bacteria</taxon>
        <taxon>Bacillati</taxon>
        <taxon>Actinomycetota</taxon>
        <taxon>Actinomycetes</taxon>
        <taxon>Bifidobacteriales</taxon>
        <taxon>Bifidobacteriaceae</taxon>
        <taxon>Bifidobacterium</taxon>
    </lineage>
</organism>
<dbReference type="STRING" id="77635.BISU_1669"/>
<dbReference type="eggNOG" id="ENOG502ZBVG">
    <property type="taxonomic scope" value="Bacteria"/>
</dbReference>
<comment type="caution">
    <text evidence="2">The sequence shown here is derived from an EMBL/GenBank/DDBJ whole genome shotgun (WGS) entry which is preliminary data.</text>
</comment>
<feature type="region of interest" description="Disordered" evidence="1">
    <location>
        <begin position="83"/>
        <end position="140"/>
    </location>
</feature>
<evidence type="ECO:0000256" key="1">
    <source>
        <dbReference type="SAM" id="MobiDB-lite"/>
    </source>
</evidence>